<dbReference type="AlphaFoldDB" id="A0A1S5R869"/>
<organism evidence="1">
    <name type="scientific">Shigella flexneri</name>
    <dbReference type="NCBI Taxonomy" id="623"/>
    <lineage>
        <taxon>Bacteria</taxon>
        <taxon>Pseudomonadati</taxon>
        <taxon>Pseudomonadota</taxon>
        <taxon>Gammaproteobacteria</taxon>
        <taxon>Enterobacterales</taxon>
        <taxon>Enterobacteriaceae</taxon>
        <taxon>Shigella</taxon>
    </lineage>
</organism>
<accession>A0A1S5R869</accession>
<name>A0A1S5R869_SHIFL</name>
<dbReference type="RefSeq" id="WP_000919326.1">
    <property type="nucleotide sequence ID" value="NZ_CABVWF010000003.1"/>
</dbReference>
<reference evidence="1" key="1">
    <citation type="submission" date="2015-05" db="EMBL/GenBank/DDBJ databases">
        <authorList>
            <person name="Wang D.B."/>
            <person name="Wang M."/>
        </authorList>
    </citation>
    <scope>NUCLEOTIDE SEQUENCE</scope>
    <source>
        <strain evidence="1">Y394</strain>
    </source>
</reference>
<reference evidence="1" key="2">
    <citation type="journal article" date="2016" name="BMC Microbiol.">
        <title>Shigella flexneri serotype 1c derived from serotype 1a by acquisition of gtrIC gene cluster via a bacteriophage.</title>
        <authorList>
            <person name="Tang S.S."/>
            <person name="Carlin N.I."/>
            <person name="Talukder K.A."/>
            <person name="Cam P.D."/>
            <person name="Verma N.K."/>
        </authorList>
    </citation>
    <scope>NUCLEOTIDE SEQUENCE</scope>
    <source>
        <strain evidence="1">Y394</strain>
    </source>
</reference>
<sequence length="61" mass="6713">MLKRFQITARAVNHQGHVIDIRQNVNATSVNAAIAILKEELIGCGFTQVMIRAVVEVSTVH</sequence>
<protein>
    <submittedName>
        <fullName evidence="1">Putative prophage protein</fullName>
    </submittedName>
</protein>
<proteinExistence type="predicted"/>
<dbReference type="EMBL" id="KR920048">
    <property type="protein sequence ID" value="ANH58129.1"/>
    <property type="molecule type" value="Genomic_DNA"/>
</dbReference>
<evidence type="ECO:0000313" key="1">
    <source>
        <dbReference type="EMBL" id="ANH58129.1"/>
    </source>
</evidence>